<protein>
    <recommendedName>
        <fullName evidence="1">DNA-binding phage zinc finger domain-containing protein</fullName>
    </recommendedName>
</protein>
<dbReference type="RefSeq" id="WP_076043209.1">
    <property type="nucleotide sequence ID" value="NZ_MQUR01000005.1"/>
</dbReference>
<gene>
    <name evidence="2" type="ORF">AVW11_03850</name>
</gene>
<feature type="domain" description="DNA-binding phage zinc finger" evidence="1">
    <location>
        <begin position="14"/>
        <end position="64"/>
    </location>
</feature>
<evidence type="ECO:0000259" key="1">
    <source>
        <dbReference type="Pfam" id="PF24623"/>
    </source>
</evidence>
<evidence type="ECO:0000313" key="3">
    <source>
        <dbReference type="Proteomes" id="UP000187151"/>
    </source>
</evidence>
<sequence length="101" mass="10601">MTNAPMPAGLRTGRRAPHPARAVRCPHCGAAPGDRCTTRAGRTRVQRLDPCDARLAAWADRATATACCPTCQSAPGYACHNDGTASPVHDARYTEAKGKTA</sequence>
<dbReference type="Pfam" id="PF24623">
    <property type="entry name" value="Phage_zn_bind_8"/>
    <property type="match status" value="1"/>
</dbReference>
<reference evidence="2 3" key="1">
    <citation type="submission" date="2016-01" db="EMBL/GenBank/DDBJ databases">
        <title>Streptomyces amritsarensis strain MTCC 11845 genome sequencing and assembly.</title>
        <authorList>
            <person name="Sharma D."/>
            <person name="Nair G.R."/>
            <person name="Kaur G."/>
            <person name="Manhas R.K."/>
            <person name="Mayilraj S."/>
        </authorList>
    </citation>
    <scope>NUCLEOTIDE SEQUENCE [LARGE SCALE GENOMIC DNA]</scope>
    <source>
        <strain evidence="2 3">MTCC 11845</strain>
    </source>
</reference>
<name>A0ABX3G9C9_9ACTN</name>
<organism evidence="2 3">
    <name type="scientific">Streptomyces amritsarensis</name>
    <dbReference type="NCBI Taxonomy" id="681158"/>
    <lineage>
        <taxon>Bacteria</taxon>
        <taxon>Bacillati</taxon>
        <taxon>Actinomycetota</taxon>
        <taxon>Actinomycetes</taxon>
        <taxon>Kitasatosporales</taxon>
        <taxon>Streptomycetaceae</taxon>
        <taxon>Streptomyces</taxon>
    </lineage>
</organism>
<dbReference type="Proteomes" id="UP000187151">
    <property type="component" value="Unassembled WGS sequence"/>
</dbReference>
<accession>A0ABX3G9C9</accession>
<dbReference type="InterPro" id="IPR056911">
    <property type="entry name" value="Phage_Znf_bind_put"/>
</dbReference>
<comment type="caution">
    <text evidence="2">The sequence shown here is derived from an EMBL/GenBank/DDBJ whole genome shotgun (WGS) entry which is preliminary data.</text>
</comment>
<evidence type="ECO:0000313" key="2">
    <source>
        <dbReference type="EMBL" id="OLZ72536.1"/>
    </source>
</evidence>
<dbReference type="EMBL" id="MQUR01000005">
    <property type="protein sequence ID" value="OLZ72536.1"/>
    <property type="molecule type" value="Genomic_DNA"/>
</dbReference>
<keyword evidence="3" id="KW-1185">Reference proteome</keyword>
<proteinExistence type="predicted"/>